<dbReference type="eggNOG" id="ENOG502SMUP">
    <property type="taxonomic scope" value="Eukaryota"/>
</dbReference>
<dbReference type="Pfam" id="PF03372">
    <property type="entry name" value="Exo_endo_phos"/>
    <property type="match status" value="1"/>
</dbReference>
<name>S8ECQ2_FOMSC</name>
<reference evidence="2 3" key="1">
    <citation type="journal article" date="2012" name="Science">
        <title>The Paleozoic origin of enzymatic lignin decomposition reconstructed from 31 fungal genomes.</title>
        <authorList>
            <person name="Floudas D."/>
            <person name="Binder M."/>
            <person name="Riley R."/>
            <person name="Barry K."/>
            <person name="Blanchette R.A."/>
            <person name="Henrissat B."/>
            <person name="Martinez A.T."/>
            <person name="Otillar R."/>
            <person name="Spatafora J.W."/>
            <person name="Yadav J.S."/>
            <person name="Aerts A."/>
            <person name="Benoit I."/>
            <person name="Boyd A."/>
            <person name="Carlson A."/>
            <person name="Copeland A."/>
            <person name="Coutinho P.M."/>
            <person name="de Vries R.P."/>
            <person name="Ferreira P."/>
            <person name="Findley K."/>
            <person name="Foster B."/>
            <person name="Gaskell J."/>
            <person name="Glotzer D."/>
            <person name="Gorecki P."/>
            <person name="Heitman J."/>
            <person name="Hesse C."/>
            <person name="Hori C."/>
            <person name="Igarashi K."/>
            <person name="Jurgens J.A."/>
            <person name="Kallen N."/>
            <person name="Kersten P."/>
            <person name="Kohler A."/>
            <person name="Kuees U."/>
            <person name="Kumar T.K.A."/>
            <person name="Kuo A."/>
            <person name="LaButti K."/>
            <person name="Larrondo L.F."/>
            <person name="Lindquist E."/>
            <person name="Ling A."/>
            <person name="Lombard V."/>
            <person name="Lucas S."/>
            <person name="Lundell T."/>
            <person name="Martin R."/>
            <person name="McLaughlin D.J."/>
            <person name="Morgenstern I."/>
            <person name="Morin E."/>
            <person name="Murat C."/>
            <person name="Nagy L.G."/>
            <person name="Nolan M."/>
            <person name="Ohm R.A."/>
            <person name="Patyshakuliyeva A."/>
            <person name="Rokas A."/>
            <person name="Ruiz-Duenas F.J."/>
            <person name="Sabat G."/>
            <person name="Salamov A."/>
            <person name="Samejima M."/>
            <person name="Schmutz J."/>
            <person name="Slot J.C."/>
            <person name="St John F."/>
            <person name="Stenlid J."/>
            <person name="Sun H."/>
            <person name="Sun S."/>
            <person name="Syed K."/>
            <person name="Tsang A."/>
            <person name="Wiebenga A."/>
            <person name="Young D."/>
            <person name="Pisabarro A."/>
            <person name="Eastwood D.C."/>
            <person name="Martin F."/>
            <person name="Cullen D."/>
            <person name="Grigoriev I.V."/>
            <person name="Hibbett D.S."/>
        </authorList>
    </citation>
    <scope>NUCLEOTIDE SEQUENCE</scope>
    <source>
        <strain evidence="3">FP-58527</strain>
    </source>
</reference>
<dbReference type="AlphaFoldDB" id="S8ECQ2"/>
<evidence type="ECO:0000313" key="3">
    <source>
        <dbReference type="Proteomes" id="UP000015241"/>
    </source>
</evidence>
<dbReference type="EMBL" id="KE504135">
    <property type="protein sequence ID" value="EPT02408.1"/>
    <property type="molecule type" value="Genomic_DNA"/>
</dbReference>
<gene>
    <name evidence="2" type="ORF">FOMPIDRAFT_1029278</name>
</gene>
<dbReference type="Gene3D" id="3.60.10.10">
    <property type="entry name" value="Endonuclease/exonuclease/phosphatase"/>
    <property type="match status" value="1"/>
</dbReference>
<dbReference type="Proteomes" id="UP000015241">
    <property type="component" value="Unassembled WGS sequence"/>
</dbReference>
<sequence>MEHVKPAAQGVAFVLNREIVDTADIVSHELIPGRAMYLKMRWHGDSFLTAMNVYTPNSELGRRRLQKPSVVLGDFNIVEEAIDRLPPREGDPNQVEALRNLTRSLKVVDGWRITEPTSVGYSYPTRGSDTRSRIDRIYVSEELLVHSTGWTIETTGIPTDHKMVSAELSTARAPYIGKGRWAIPHVLLTDKIFMEEVVRLGEKAVKAAKYAATGEARTVTNNPQIILRDFKATVRSKAQARMKQKVPKLTAEIKKLNVRLAEIQQSPAFATNQDALEGD</sequence>
<dbReference type="InterPro" id="IPR036691">
    <property type="entry name" value="Endo/exonu/phosph_ase_sf"/>
</dbReference>
<dbReference type="OrthoDB" id="2799478at2759"/>
<evidence type="ECO:0000259" key="1">
    <source>
        <dbReference type="Pfam" id="PF03372"/>
    </source>
</evidence>
<evidence type="ECO:0000313" key="2">
    <source>
        <dbReference type="EMBL" id="EPT02408.1"/>
    </source>
</evidence>
<accession>S8ECQ2</accession>
<dbReference type="HOGENOM" id="CLU_049840_0_0_1"/>
<keyword evidence="3" id="KW-1185">Reference proteome</keyword>
<dbReference type="SUPFAM" id="SSF56219">
    <property type="entry name" value="DNase I-like"/>
    <property type="match status" value="1"/>
</dbReference>
<dbReference type="InterPro" id="IPR005135">
    <property type="entry name" value="Endo/exonuclease/phosphatase"/>
</dbReference>
<organism evidence="2 3">
    <name type="scientific">Fomitopsis schrenkii</name>
    <name type="common">Brown rot fungus</name>
    <dbReference type="NCBI Taxonomy" id="2126942"/>
    <lineage>
        <taxon>Eukaryota</taxon>
        <taxon>Fungi</taxon>
        <taxon>Dikarya</taxon>
        <taxon>Basidiomycota</taxon>
        <taxon>Agaricomycotina</taxon>
        <taxon>Agaricomycetes</taxon>
        <taxon>Polyporales</taxon>
        <taxon>Fomitopsis</taxon>
    </lineage>
</organism>
<feature type="domain" description="Endonuclease/exonuclease/phosphatase" evidence="1">
    <location>
        <begin position="59"/>
        <end position="161"/>
    </location>
</feature>
<dbReference type="GO" id="GO:0003824">
    <property type="term" value="F:catalytic activity"/>
    <property type="evidence" value="ECO:0007669"/>
    <property type="project" value="InterPro"/>
</dbReference>
<protein>
    <recommendedName>
        <fullName evidence="1">Endonuclease/exonuclease/phosphatase domain-containing protein</fullName>
    </recommendedName>
</protein>
<proteinExistence type="predicted"/>
<dbReference type="InParanoid" id="S8ECQ2"/>